<dbReference type="Proteomes" id="UP000190626">
    <property type="component" value="Unassembled WGS sequence"/>
</dbReference>
<name>A0A1V4HMY8_9BACL</name>
<protein>
    <submittedName>
        <fullName evidence="1">Uncharacterized protein</fullName>
    </submittedName>
</protein>
<dbReference type="AlphaFoldDB" id="A0A1V4HMY8"/>
<gene>
    <name evidence="1" type="ORF">BC351_22325</name>
</gene>
<organism evidence="1 2">
    <name type="scientific">Paenibacillus ferrarius</name>
    <dbReference type="NCBI Taxonomy" id="1469647"/>
    <lineage>
        <taxon>Bacteria</taxon>
        <taxon>Bacillati</taxon>
        <taxon>Bacillota</taxon>
        <taxon>Bacilli</taxon>
        <taxon>Bacillales</taxon>
        <taxon>Paenibacillaceae</taxon>
        <taxon>Paenibacillus</taxon>
    </lineage>
</organism>
<reference evidence="2" key="1">
    <citation type="submission" date="2016-07" db="EMBL/GenBank/DDBJ databases">
        <authorList>
            <person name="Florea S."/>
            <person name="Webb J.S."/>
            <person name="Jaromczyk J."/>
            <person name="Schardl C.L."/>
        </authorList>
    </citation>
    <scope>NUCLEOTIDE SEQUENCE [LARGE SCALE GENOMIC DNA]</scope>
    <source>
        <strain evidence="2">CY1</strain>
    </source>
</reference>
<evidence type="ECO:0000313" key="1">
    <source>
        <dbReference type="EMBL" id="OPH59064.1"/>
    </source>
</evidence>
<keyword evidence="2" id="KW-1185">Reference proteome</keyword>
<proteinExistence type="predicted"/>
<comment type="caution">
    <text evidence="1">The sequence shown here is derived from an EMBL/GenBank/DDBJ whole genome shotgun (WGS) entry which is preliminary data.</text>
</comment>
<evidence type="ECO:0000313" key="2">
    <source>
        <dbReference type="Proteomes" id="UP000190626"/>
    </source>
</evidence>
<accession>A0A1V4HMY8</accession>
<dbReference type="EMBL" id="MBTG01000008">
    <property type="protein sequence ID" value="OPH59064.1"/>
    <property type="molecule type" value="Genomic_DNA"/>
</dbReference>
<sequence length="77" mass="8012">MRVSLPFSPARGGAAGSLLVSLLFWQAQHTLRADSVFSRAETAFFAGSGRGGGFIASEPAFLAGSAYLARGFGLFAR</sequence>